<comment type="caution">
    <text evidence="2">The sequence shown here is derived from an EMBL/GenBank/DDBJ whole genome shotgun (WGS) entry which is preliminary data.</text>
</comment>
<dbReference type="RefSeq" id="WP_323305689.1">
    <property type="nucleotide sequence ID" value="NZ_JAYGHX010000005.1"/>
</dbReference>
<evidence type="ECO:0000259" key="1">
    <source>
        <dbReference type="PROSITE" id="PS51085"/>
    </source>
</evidence>
<evidence type="ECO:0000313" key="2">
    <source>
        <dbReference type="EMBL" id="MEA5391659.1"/>
    </source>
</evidence>
<reference evidence="2 3" key="1">
    <citation type="submission" date="2023-12" db="EMBL/GenBank/DDBJ databases">
        <title>Baltic Sea Cyanobacteria.</title>
        <authorList>
            <person name="Delbaje E."/>
            <person name="Fewer D.P."/>
            <person name="Shishido T.K."/>
        </authorList>
    </citation>
    <scope>NUCLEOTIDE SEQUENCE [LARGE SCALE GENOMIC DNA]</scope>
    <source>
        <strain evidence="2 3">UHCC 0139</strain>
    </source>
</reference>
<dbReference type="InterPro" id="IPR001041">
    <property type="entry name" value="2Fe-2S_ferredoxin-type"/>
</dbReference>
<dbReference type="InterPro" id="IPR006058">
    <property type="entry name" value="2Fe2S_fd_BS"/>
</dbReference>
<dbReference type="InterPro" id="IPR036010">
    <property type="entry name" value="2Fe-2S_ferredoxin-like_sf"/>
</dbReference>
<dbReference type="CDD" id="cd00207">
    <property type="entry name" value="fer2"/>
    <property type="match status" value="1"/>
</dbReference>
<dbReference type="SUPFAM" id="SSF54292">
    <property type="entry name" value="2Fe-2S ferredoxin-like"/>
    <property type="match status" value="1"/>
</dbReference>
<dbReference type="EMBL" id="JAYGHX010000005">
    <property type="protein sequence ID" value="MEA5391659.1"/>
    <property type="molecule type" value="Genomic_DNA"/>
</dbReference>
<feature type="domain" description="2Fe-2S ferredoxin-type" evidence="1">
    <location>
        <begin position="4"/>
        <end position="79"/>
    </location>
</feature>
<name>A0ABU5RV62_9CYAN</name>
<gene>
    <name evidence="2" type="ORF">VB738_10360</name>
</gene>
<dbReference type="PROSITE" id="PS51085">
    <property type="entry name" value="2FE2S_FER_2"/>
    <property type="match status" value="1"/>
</dbReference>
<keyword evidence="3" id="KW-1185">Reference proteome</keyword>
<sequence length="81" mass="8425">MPRPAITIAWPDGRTTTAIPGQDWLEAARQASVLIPTGCLGGSCGACEIEVNGRVVRACVATVHSSPSGRLTVSLASDPHW</sequence>
<dbReference type="Pfam" id="PF00111">
    <property type="entry name" value="Fer2"/>
    <property type="match status" value="1"/>
</dbReference>
<organism evidence="2 3">
    <name type="scientific">Cyanobium gracile UHCC 0139</name>
    <dbReference type="NCBI Taxonomy" id="3110308"/>
    <lineage>
        <taxon>Bacteria</taxon>
        <taxon>Bacillati</taxon>
        <taxon>Cyanobacteriota</taxon>
        <taxon>Cyanophyceae</taxon>
        <taxon>Synechococcales</taxon>
        <taxon>Prochlorococcaceae</taxon>
        <taxon>Cyanobium</taxon>
    </lineage>
</organism>
<dbReference type="Proteomes" id="UP001304461">
    <property type="component" value="Unassembled WGS sequence"/>
</dbReference>
<dbReference type="PROSITE" id="PS00197">
    <property type="entry name" value="2FE2S_FER_1"/>
    <property type="match status" value="1"/>
</dbReference>
<protein>
    <submittedName>
        <fullName evidence="2">2Fe-2S iron-sulfur cluster binding domain-containing protein</fullName>
    </submittedName>
</protein>
<dbReference type="InterPro" id="IPR012675">
    <property type="entry name" value="Beta-grasp_dom_sf"/>
</dbReference>
<dbReference type="Gene3D" id="3.10.20.30">
    <property type="match status" value="1"/>
</dbReference>
<proteinExistence type="predicted"/>
<evidence type="ECO:0000313" key="3">
    <source>
        <dbReference type="Proteomes" id="UP001304461"/>
    </source>
</evidence>
<accession>A0ABU5RV62</accession>